<keyword evidence="1" id="KW-1133">Transmembrane helix</keyword>
<feature type="transmembrane region" description="Helical" evidence="1">
    <location>
        <begin position="6"/>
        <end position="26"/>
    </location>
</feature>
<keyword evidence="1" id="KW-0472">Membrane</keyword>
<organism evidence="2">
    <name type="scientific">Rhizophora mucronata</name>
    <name type="common">Asiatic mangrove</name>
    <dbReference type="NCBI Taxonomy" id="61149"/>
    <lineage>
        <taxon>Eukaryota</taxon>
        <taxon>Viridiplantae</taxon>
        <taxon>Streptophyta</taxon>
        <taxon>Embryophyta</taxon>
        <taxon>Tracheophyta</taxon>
        <taxon>Spermatophyta</taxon>
        <taxon>Magnoliopsida</taxon>
        <taxon>eudicotyledons</taxon>
        <taxon>Gunneridae</taxon>
        <taxon>Pentapetalae</taxon>
        <taxon>rosids</taxon>
        <taxon>fabids</taxon>
        <taxon>Malpighiales</taxon>
        <taxon>Rhizophoraceae</taxon>
        <taxon>Rhizophora</taxon>
    </lineage>
</organism>
<sequence length="40" mass="4928">MNFIFNFFSMVLFYLYFYVSLPFSFLHGRLSIQFKVCFVN</sequence>
<proteinExistence type="predicted"/>
<protein>
    <submittedName>
        <fullName evidence="2">Uncharacterized protein</fullName>
    </submittedName>
</protein>
<evidence type="ECO:0000313" key="2">
    <source>
        <dbReference type="EMBL" id="MBX49048.1"/>
    </source>
</evidence>
<name>A0A2P2P2S3_RHIMU</name>
<keyword evidence="1" id="KW-0812">Transmembrane</keyword>
<evidence type="ECO:0000256" key="1">
    <source>
        <dbReference type="SAM" id="Phobius"/>
    </source>
</evidence>
<dbReference type="EMBL" id="GGEC01068564">
    <property type="protein sequence ID" value="MBX49048.1"/>
    <property type="molecule type" value="Transcribed_RNA"/>
</dbReference>
<accession>A0A2P2P2S3</accession>
<reference evidence="2" key="1">
    <citation type="submission" date="2018-02" db="EMBL/GenBank/DDBJ databases">
        <title>Rhizophora mucronata_Transcriptome.</title>
        <authorList>
            <person name="Meera S.P."/>
            <person name="Sreeshan A."/>
            <person name="Augustine A."/>
        </authorList>
    </citation>
    <scope>NUCLEOTIDE SEQUENCE</scope>
    <source>
        <tissue evidence="2">Leaf</tissue>
    </source>
</reference>
<dbReference type="AlphaFoldDB" id="A0A2P2P2S3"/>